<dbReference type="EMBL" id="CP157744">
    <property type="protein sequence ID" value="XBS22636.1"/>
    <property type="molecule type" value="Genomic_DNA"/>
</dbReference>
<organism evidence="1 2">
    <name type="scientific">Methylomarinum roseum</name>
    <dbReference type="NCBI Taxonomy" id="3067653"/>
    <lineage>
        <taxon>Bacteria</taxon>
        <taxon>Pseudomonadati</taxon>
        <taxon>Pseudomonadota</taxon>
        <taxon>Gammaproteobacteria</taxon>
        <taxon>Methylococcales</taxon>
        <taxon>Methylococcaceae</taxon>
        <taxon>Methylomarinum</taxon>
    </lineage>
</organism>
<name>A0AAU7P016_9GAMM</name>
<keyword evidence="1" id="KW-0614">Plasmid</keyword>
<dbReference type="KEGG" id="mech:Q9L42_020190"/>
<reference evidence="1 2" key="1">
    <citation type="journal article" date="2024" name="Microbiology">
        <title>Methylomarinum rosea sp. nov., a novel halophilic methanotrophic bacterium from the hypersaline Lake Elton.</title>
        <authorList>
            <person name="Suleimanov R.Z."/>
            <person name="Oshkin I.Y."/>
            <person name="Danilova O.V."/>
            <person name="Suzina N.E."/>
            <person name="Dedysh S.N."/>
        </authorList>
    </citation>
    <scope>NUCLEOTIDE SEQUENCE [LARGE SCALE GENOMIC DNA]</scope>
    <source>
        <strain evidence="1 2">Ch1-1</strain>
        <plasmid evidence="2">unnamed2</plasmid>
    </source>
</reference>
<evidence type="ECO:0000313" key="1">
    <source>
        <dbReference type="EMBL" id="XBS22636.1"/>
    </source>
</evidence>
<dbReference type="AlphaFoldDB" id="A0AAU7P016"/>
<proteinExistence type="predicted"/>
<geneLocation type="plasmid" evidence="1 2">
    <name>unnamed2</name>
</geneLocation>
<protein>
    <submittedName>
        <fullName evidence="1">Uncharacterized protein</fullName>
    </submittedName>
</protein>
<sequence length="486" mass="55597">MSKSVIYFKQSNVALASDHVWEPDVIADCFIKAAGSSYNRGMSGNFFLENDGWLFVKYGMDDGDQNEIVYRYDESEGMIGIENTLNGSNTELSLQDFINNFSVEPRLIVLPAEPEINQNEIGAYYEIDDHDVLFGVKGESNEREVAQHFLNALDSENDKGFFKRFVEANIENSVFIASGKHQKNSNAISCRYDSDLDYINYMEPAKEGQDKGKTFLGRIGDFINKNLAINTTQYNGKIVSMRKALRLIKDEANDVENAYINLPIEDSVFKMRGLWNRVNEVLIHAAEKPDAQFIEAVNEIREKVLSHSVDFAHAYFVPINDPTPITQEEVDKWNQIHYPTINEALEQMSLEKGFGITIEDNAIRLIADTEQNENLYFTKENMAGLAHYLRQFGSIPRVFLSSINSDKQQVEIEMRGHKFLFDYDEEDGEIKLSRTEYNCEALAMANKHIGHGKFYEPALRNHISTMLKREANCNPDRFFESEMSMS</sequence>
<gene>
    <name evidence="1" type="ORF">Q9L42_020190</name>
</gene>
<accession>A0AAU7P016</accession>
<evidence type="ECO:0000313" key="2">
    <source>
        <dbReference type="Proteomes" id="UP001225378"/>
    </source>
</evidence>
<keyword evidence="2" id="KW-1185">Reference proteome</keyword>
<dbReference type="Proteomes" id="UP001225378">
    <property type="component" value="Plasmid unnamed2"/>
</dbReference>
<dbReference type="RefSeq" id="WP_305910480.1">
    <property type="nucleotide sequence ID" value="NZ_CP157744.1"/>
</dbReference>